<organismHost>
    <name type="scientific">Oryza latifolia</name>
    <dbReference type="NCBI Taxonomy" id="4534"/>
</organismHost>
<dbReference type="EMBL" id="HM125546">
    <property type="protein sequence ID" value="AEC32888.1"/>
    <property type="molecule type" value="Genomic_RNA"/>
</dbReference>
<reference evidence="1" key="1">
    <citation type="submission" date="2010-04" db="EMBL/GenBank/DDBJ databases">
        <title>Phylogenetic evidence for origin and evolution of rice rigged stunt virus.</title>
        <authorList>
            <person name="Chen Q."/>
            <person name="Wu M.A."/>
            <person name="Wu Z.J."/>
            <person name="Xie L.H."/>
        </authorList>
    </citation>
    <scope>NUCLEOTIDE SEQUENCE</scope>
    <source>
        <strain evidence="1">CT</strain>
    </source>
</reference>
<evidence type="ECO:0000313" key="1">
    <source>
        <dbReference type="EMBL" id="AEC32888.1"/>
    </source>
</evidence>
<organismHost>
    <name type="scientific">Oryza nivara</name>
    <name type="common">Indian wild rice</name>
    <name type="synonym">Oryza sativa f. spontanea</name>
    <dbReference type="NCBI Taxonomy" id="4536"/>
</organismHost>
<proteinExistence type="predicted"/>
<organism evidence="1">
    <name type="scientific">Rice ragged stunt virus</name>
    <name type="common">RRSV</name>
    <dbReference type="NCBI Taxonomy" id="42475"/>
    <lineage>
        <taxon>Viruses</taxon>
        <taxon>Riboviria</taxon>
        <taxon>Orthornavirae</taxon>
        <taxon>Duplornaviricota</taxon>
        <taxon>Resentoviricetes</taxon>
        <taxon>Reovirales</taxon>
        <taxon>Spinareoviridae</taxon>
        <taxon>Oryzavirus</taxon>
        <taxon>Oryzavirus oryzae</taxon>
    </lineage>
</organism>
<organismHost>
    <name type="scientific">Oryza rufipogon</name>
    <name type="common">Brownbeard rice</name>
    <name type="synonym">Asian wild rice</name>
    <dbReference type="NCBI Taxonomy" id="4529"/>
</organismHost>
<name>F4YTT3_RRSV</name>
<sequence length="596" mass="67380">MNTKGFAQKIQRTFHLIHQSHYTPPPNKISTHVEIFSELLTYVDYEWQRAAIGASRWVELAVEENEIHIPFNTKDERQVNFLIAIIHVAISLYSNSGVEPFADCDLEKILNGDYESSKFDWNVVFDIVLPNDVRLKEKTLKAAVVEEERVEPRPKRREITLGGQRPLQTRDVRSDSDLIVLSKLEAYDDVVERTRQNNTDIIIHRLGLAKMNPASNSILPAKISRIITEQVFGAGVNVDYIARPTEGFISLSTATYTVASYFERGIANYDINAVLDNIIDKTDQLNTTDTVVELPSIPPEDSSIEVATPSHETFFDINTMIYIIMCCGSITNPMIQRLNGIVTRYNTTNYVVSYPDTDDGRKKALAERAVITVDGKYYKCYNDIKADTDKRRILNPAVIKEVMISLRHYCGSVIHYRERMEATHISQVFCLLMGICYGGLDTKKIRCRWFEWPAVSNVPVTSSYAEFKGSNSGLPPYQCRKFTPRTVMTSFAHWNLWAWMLDLAIDKRMSSDRHLSIMKIYVLNAFSHLVLNSSLENSANILGPFPSFSGYTAFTSTSIVRDVSSCQRLAPFLLRMFSLVDYVAAAASSEASGSGV</sequence>
<protein>
    <submittedName>
        <fullName evidence="1">Structural protein</fullName>
    </submittedName>
</protein>
<accession>F4YTT3</accession>